<comment type="catalytic activity">
    <reaction evidence="1">
        <text>S-ubiquitinyl-[E2 ubiquitin-conjugating enzyme]-L-cysteine + [acceptor protein]-L-lysine = [E2 ubiquitin-conjugating enzyme]-L-cysteine + N(6)-ubiquitinyl-[acceptor protein]-L-lysine.</text>
        <dbReference type="EC" id="2.3.2.27"/>
    </reaction>
</comment>
<evidence type="ECO:0000259" key="5">
    <source>
        <dbReference type="PROSITE" id="PS50011"/>
    </source>
</evidence>
<organism evidence="6 7">
    <name type="scientific">Sesamum alatum</name>
    <dbReference type="NCBI Taxonomy" id="300844"/>
    <lineage>
        <taxon>Eukaryota</taxon>
        <taxon>Viridiplantae</taxon>
        <taxon>Streptophyta</taxon>
        <taxon>Embryophyta</taxon>
        <taxon>Tracheophyta</taxon>
        <taxon>Spermatophyta</taxon>
        <taxon>Magnoliopsida</taxon>
        <taxon>eudicotyledons</taxon>
        <taxon>Gunneridae</taxon>
        <taxon>Pentapetalae</taxon>
        <taxon>asterids</taxon>
        <taxon>lamiids</taxon>
        <taxon>Lamiales</taxon>
        <taxon>Pedaliaceae</taxon>
        <taxon>Sesamum</taxon>
    </lineage>
</organism>
<evidence type="ECO:0000256" key="2">
    <source>
        <dbReference type="ARBA" id="ARBA00012483"/>
    </source>
</evidence>
<keyword evidence="7" id="KW-1185">Reference proteome</keyword>
<comment type="caution">
    <text evidence="6">The sequence shown here is derived from an EMBL/GenBank/DDBJ whole genome shotgun (WGS) entry which is preliminary data.</text>
</comment>
<keyword evidence="4" id="KW-0547">Nucleotide-binding</keyword>
<proteinExistence type="predicted"/>
<evidence type="ECO:0000256" key="1">
    <source>
        <dbReference type="ARBA" id="ARBA00000900"/>
    </source>
</evidence>
<evidence type="ECO:0000256" key="4">
    <source>
        <dbReference type="PROSITE-ProRule" id="PRU10141"/>
    </source>
</evidence>
<reference evidence="6" key="2">
    <citation type="journal article" date="2024" name="Plant">
        <title>Genomic evolution and insights into agronomic trait innovations of Sesamum species.</title>
        <authorList>
            <person name="Miao H."/>
            <person name="Wang L."/>
            <person name="Qu L."/>
            <person name="Liu H."/>
            <person name="Sun Y."/>
            <person name="Le M."/>
            <person name="Wang Q."/>
            <person name="Wei S."/>
            <person name="Zheng Y."/>
            <person name="Lin W."/>
            <person name="Duan Y."/>
            <person name="Cao H."/>
            <person name="Xiong S."/>
            <person name="Wang X."/>
            <person name="Wei L."/>
            <person name="Li C."/>
            <person name="Ma Q."/>
            <person name="Ju M."/>
            <person name="Zhao R."/>
            <person name="Li G."/>
            <person name="Mu C."/>
            <person name="Tian Q."/>
            <person name="Mei H."/>
            <person name="Zhang T."/>
            <person name="Gao T."/>
            <person name="Zhang H."/>
        </authorList>
    </citation>
    <scope>NUCLEOTIDE SEQUENCE</scope>
    <source>
        <strain evidence="6">3651</strain>
    </source>
</reference>
<keyword evidence="4" id="KW-0067">ATP-binding</keyword>
<dbReference type="EMBL" id="JACGWO010000001">
    <property type="protein sequence ID" value="KAK4440813.1"/>
    <property type="molecule type" value="Genomic_DNA"/>
</dbReference>
<dbReference type="EC" id="2.3.2.27" evidence="2"/>
<protein>
    <recommendedName>
        <fullName evidence="2">RING-type E3 ubiquitin transferase</fullName>
        <ecNumber evidence="2">2.3.2.27</ecNumber>
    </recommendedName>
</protein>
<feature type="binding site" evidence="4">
    <location>
        <position position="47"/>
    </location>
    <ligand>
        <name>ATP</name>
        <dbReference type="ChEBI" id="CHEBI:30616"/>
    </ligand>
</feature>
<dbReference type="PANTHER" id="PTHR45647:SF139">
    <property type="entry name" value="OS02G0152300 PROTEIN"/>
    <property type="match status" value="1"/>
</dbReference>
<dbReference type="AlphaFoldDB" id="A0AAE1Z3H0"/>
<feature type="domain" description="Protein kinase" evidence="5">
    <location>
        <begin position="20"/>
        <end position="114"/>
    </location>
</feature>
<dbReference type="SUPFAM" id="SSF56112">
    <property type="entry name" value="Protein kinase-like (PK-like)"/>
    <property type="match status" value="1"/>
</dbReference>
<evidence type="ECO:0000313" key="7">
    <source>
        <dbReference type="Proteomes" id="UP001293254"/>
    </source>
</evidence>
<dbReference type="InterPro" id="IPR000719">
    <property type="entry name" value="Prot_kinase_dom"/>
</dbReference>
<gene>
    <name evidence="6" type="ORF">Salat_0416200</name>
</gene>
<dbReference type="InterPro" id="IPR011009">
    <property type="entry name" value="Kinase-like_dom_sf"/>
</dbReference>
<dbReference type="PANTHER" id="PTHR45647">
    <property type="entry name" value="OS02G0152300 PROTEIN"/>
    <property type="match status" value="1"/>
</dbReference>
<dbReference type="PROSITE" id="PS50011">
    <property type="entry name" value="PROTEIN_KINASE_DOM"/>
    <property type="match status" value="1"/>
</dbReference>
<reference evidence="6" key="1">
    <citation type="submission" date="2020-06" db="EMBL/GenBank/DDBJ databases">
        <authorList>
            <person name="Li T."/>
            <person name="Hu X."/>
            <person name="Zhang T."/>
            <person name="Song X."/>
            <person name="Zhang H."/>
            <person name="Dai N."/>
            <person name="Sheng W."/>
            <person name="Hou X."/>
            <person name="Wei L."/>
        </authorList>
    </citation>
    <scope>NUCLEOTIDE SEQUENCE</scope>
    <source>
        <strain evidence="6">3651</strain>
        <tissue evidence="6">Leaf</tissue>
    </source>
</reference>
<accession>A0AAE1Z3H0</accession>
<dbReference type="Proteomes" id="UP001293254">
    <property type="component" value="Unassembled WGS sequence"/>
</dbReference>
<dbReference type="Pfam" id="PF07714">
    <property type="entry name" value="PK_Tyr_Ser-Thr"/>
    <property type="match status" value="1"/>
</dbReference>
<dbReference type="InterPro" id="IPR017441">
    <property type="entry name" value="Protein_kinase_ATP_BS"/>
</dbReference>
<dbReference type="GO" id="GO:0061630">
    <property type="term" value="F:ubiquitin protein ligase activity"/>
    <property type="evidence" value="ECO:0007669"/>
    <property type="project" value="UniProtKB-EC"/>
</dbReference>
<dbReference type="GO" id="GO:0004672">
    <property type="term" value="F:protein kinase activity"/>
    <property type="evidence" value="ECO:0007669"/>
    <property type="project" value="InterPro"/>
</dbReference>
<evidence type="ECO:0000256" key="3">
    <source>
        <dbReference type="ARBA" id="ARBA00022786"/>
    </source>
</evidence>
<evidence type="ECO:0000313" key="6">
    <source>
        <dbReference type="EMBL" id="KAK4440813.1"/>
    </source>
</evidence>
<dbReference type="InterPro" id="IPR001245">
    <property type="entry name" value="Ser-Thr/Tyr_kinase_cat_dom"/>
</dbReference>
<sequence length="114" mass="12880">MASRVRPPKVFSHEEIRITATYENQIGSGANAIVYRGVLEHRTVAVKVYNSRHQLGQFQNEKNMYHNFNHPNILKMIGVGEAQRALVLEYAPSMLGNEIAGNFPPTIAIQYLNK</sequence>
<keyword evidence="3" id="KW-0833">Ubl conjugation pathway</keyword>
<dbReference type="Gene3D" id="1.10.510.10">
    <property type="entry name" value="Transferase(Phosphotransferase) domain 1"/>
    <property type="match status" value="1"/>
</dbReference>
<dbReference type="InterPro" id="IPR051348">
    <property type="entry name" value="U-box_ubiquitin_ligases"/>
</dbReference>
<dbReference type="GO" id="GO:0005524">
    <property type="term" value="F:ATP binding"/>
    <property type="evidence" value="ECO:0007669"/>
    <property type="project" value="UniProtKB-UniRule"/>
</dbReference>
<name>A0AAE1Z3H0_9LAMI</name>
<dbReference type="PROSITE" id="PS00107">
    <property type="entry name" value="PROTEIN_KINASE_ATP"/>
    <property type="match status" value="1"/>
</dbReference>